<proteinExistence type="predicted"/>
<dbReference type="Proteomes" id="UP000092021">
    <property type="component" value="Unassembled WGS sequence"/>
</dbReference>
<comment type="caution">
    <text evidence="1">The sequence shown here is derived from an EMBL/GenBank/DDBJ whole genome shotgun (WGS) entry which is preliminary data.</text>
</comment>
<dbReference type="EMBL" id="LWGZ01000062">
    <property type="protein sequence ID" value="OAX67777.1"/>
    <property type="molecule type" value="Genomic_DNA"/>
</dbReference>
<sequence>MQSTGGVADVVVDGVTGSLVDDEDQAVRALTELVDPELRDRRGAQARERFESVLSWDCWARKVLPVIERAALMR</sequence>
<evidence type="ECO:0000313" key="1">
    <source>
        <dbReference type="EMBL" id="OAX67777.1"/>
    </source>
</evidence>
<name>A0A657IWG4_9MICC</name>
<evidence type="ECO:0008006" key="3">
    <source>
        <dbReference type="Google" id="ProtNLM"/>
    </source>
</evidence>
<organism evidence="1 2">
    <name type="scientific">Rothia kristinae</name>
    <dbReference type="NCBI Taxonomy" id="37923"/>
    <lineage>
        <taxon>Bacteria</taxon>
        <taxon>Bacillati</taxon>
        <taxon>Actinomycetota</taxon>
        <taxon>Actinomycetes</taxon>
        <taxon>Micrococcales</taxon>
        <taxon>Micrococcaceae</taxon>
        <taxon>Rothia</taxon>
    </lineage>
</organism>
<accession>A0A657IWG4</accession>
<protein>
    <recommendedName>
        <fullName evidence="3">Glycosyl transferase family 1 domain-containing protein</fullName>
    </recommendedName>
</protein>
<gene>
    <name evidence="1" type="ORF">A5N15_00805</name>
</gene>
<dbReference type="AlphaFoldDB" id="A0A657IWG4"/>
<dbReference type="Gene3D" id="3.40.50.2000">
    <property type="entry name" value="Glycogen Phosphorylase B"/>
    <property type="match status" value="1"/>
</dbReference>
<reference evidence="1 2" key="1">
    <citation type="submission" date="2016-04" db="EMBL/GenBank/DDBJ databases">
        <title>Identification of putative biosynthetic pathways for the production of bioactive secondary metabolites by the marine actinomycete Kocuria kristinae RUTW2-3.</title>
        <authorList>
            <person name="Waterworth S.C."/>
            <person name="Walmsley T.A."/>
            <person name="Matongo T."/>
            <person name="Davies-Coleman M.T."/>
            <person name="Dorrington R.A."/>
        </authorList>
    </citation>
    <scope>NUCLEOTIDE SEQUENCE [LARGE SCALE GENOMIC DNA]</scope>
    <source>
        <strain evidence="1 2">RUTW4-5</strain>
    </source>
</reference>
<dbReference type="SUPFAM" id="SSF53756">
    <property type="entry name" value="UDP-Glycosyltransferase/glycogen phosphorylase"/>
    <property type="match status" value="1"/>
</dbReference>
<evidence type="ECO:0000313" key="2">
    <source>
        <dbReference type="Proteomes" id="UP000092021"/>
    </source>
</evidence>